<feature type="region of interest" description="Disordered" evidence="1">
    <location>
        <begin position="124"/>
        <end position="150"/>
    </location>
</feature>
<dbReference type="OrthoDB" id="189843at2"/>
<dbReference type="Proteomes" id="UP000245252">
    <property type="component" value="Unassembled WGS sequence"/>
</dbReference>
<accession>A0A2U2DHY9</accession>
<dbReference type="GO" id="GO:0004803">
    <property type="term" value="F:transposase activity"/>
    <property type="evidence" value="ECO:0007669"/>
    <property type="project" value="InterPro"/>
</dbReference>
<dbReference type="AlphaFoldDB" id="A0A2U2DHY9"/>
<proteinExistence type="predicted"/>
<dbReference type="Pfam" id="PF01527">
    <property type="entry name" value="HTH_Tnp_1"/>
    <property type="match status" value="1"/>
</dbReference>
<evidence type="ECO:0000313" key="2">
    <source>
        <dbReference type="EMBL" id="PWE52894.1"/>
    </source>
</evidence>
<dbReference type="EMBL" id="QFBC01000020">
    <property type="protein sequence ID" value="PWE52894.1"/>
    <property type="molecule type" value="Genomic_DNA"/>
</dbReference>
<protein>
    <submittedName>
        <fullName evidence="2">Winged helix-turn-helix domain-containing protein</fullName>
    </submittedName>
</protein>
<sequence>MDGEQCGDFLKGTPRACAAIAAAYPMPRTIGEAMAEVKVWNKLRWDRGVFHDDIYGYNEEPEVHVRTKMVEDFLATAPVQNWQDLEDRFAWKKYEFESEYLDPVVRNDPFMDRIEDDFRILRDRATTPTQSEERLQPAQNGQRRTNADKATMVREILTAEPSLSDREISRRAGVSPQTVSNWRARLKNDHQKGA</sequence>
<evidence type="ECO:0000256" key="1">
    <source>
        <dbReference type="SAM" id="MobiDB-lite"/>
    </source>
</evidence>
<organism evidence="2 3">
    <name type="scientific">Metarhizobium album</name>
    <dbReference type="NCBI Taxonomy" id="2182425"/>
    <lineage>
        <taxon>Bacteria</taxon>
        <taxon>Pseudomonadati</taxon>
        <taxon>Pseudomonadota</taxon>
        <taxon>Alphaproteobacteria</taxon>
        <taxon>Hyphomicrobiales</taxon>
        <taxon>Rhizobiaceae</taxon>
        <taxon>Metarhizobium</taxon>
    </lineage>
</organism>
<comment type="caution">
    <text evidence="2">The sequence shown here is derived from an EMBL/GenBank/DDBJ whole genome shotgun (WGS) entry which is preliminary data.</text>
</comment>
<evidence type="ECO:0000313" key="3">
    <source>
        <dbReference type="Proteomes" id="UP000245252"/>
    </source>
</evidence>
<gene>
    <name evidence="2" type="ORF">DEM27_28630</name>
</gene>
<dbReference type="GO" id="GO:0043565">
    <property type="term" value="F:sequence-specific DNA binding"/>
    <property type="evidence" value="ECO:0007669"/>
    <property type="project" value="InterPro"/>
</dbReference>
<feature type="compositionally biased region" description="Basic and acidic residues" evidence="1">
    <location>
        <begin position="124"/>
        <end position="135"/>
    </location>
</feature>
<dbReference type="InterPro" id="IPR002514">
    <property type="entry name" value="Transposase_8"/>
</dbReference>
<feature type="region of interest" description="Disordered" evidence="1">
    <location>
        <begin position="167"/>
        <end position="194"/>
    </location>
</feature>
<dbReference type="SUPFAM" id="SSF48295">
    <property type="entry name" value="TrpR-like"/>
    <property type="match status" value="1"/>
</dbReference>
<keyword evidence="3" id="KW-1185">Reference proteome</keyword>
<dbReference type="InterPro" id="IPR010921">
    <property type="entry name" value="Trp_repressor/repl_initiator"/>
</dbReference>
<reference evidence="2 3" key="1">
    <citation type="submission" date="2018-05" db="EMBL/GenBank/DDBJ databases">
        <title>The draft genome of strain NS-104.</title>
        <authorList>
            <person name="Hang P."/>
            <person name="Jiang J."/>
        </authorList>
    </citation>
    <scope>NUCLEOTIDE SEQUENCE [LARGE SCALE GENOMIC DNA]</scope>
    <source>
        <strain evidence="2 3">NS-104</strain>
    </source>
</reference>
<name>A0A2U2DHY9_9HYPH</name>
<dbReference type="GO" id="GO:0006313">
    <property type="term" value="P:DNA transposition"/>
    <property type="evidence" value="ECO:0007669"/>
    <property type="project" value="InterPro"/>
</dbReference>